<evidence type="ECO:0000259" key="11">
    <source>
        <dbReference type="Pfam" id="PF00266"/>
    </source>
</evidence>
<keyword evidence="6" id="KW-0663">Pyridoxal phosphate</keyword>
<name>A0A1Q2D8Y1_9ENTE</name>
<dbReference type="Gene3D" id="1.10.260.50">
    <property type="match status" value="1"/>
</dbReference>
<dbReference type="FunFam" id="3.40.640.10:FF:000084">
    <property type="entry name" value="IscS-like cysteine desulfurase"/>
    <property type="match status" value="1"/>
</dbReference>
<dbReference type="InterPro" id="IPR016454">
    <property type="entry name" value="Cysteine_dSase"/>
</dbReference>
<comment type="cofactor">
    <cofactor evidence="1 10">
        <name>pyridoxal 5'-phosphate</name>
        <dbReference type="ChEBI" id="CHEBI:597326"/>
    </cofactor>
</comment>
<dbReference type="EMBL" id="CP019609">
    <property type="protein sequence ID" value="AQP54701.1"/>
    <property type="molecule type" value="Genomic_DNA"/>
</dbReference>
<keyword evidence="5" id="KW-0479">Metal-binding</keyword>
<evidence type="ECO:0000256" key="5">
    <source>
        <dbReference type="ARBA" id="ARBA00022723"/>
    </source>
</evidence>
<dbReference type="GO" id="GO:0031071">
    <property type="term" value="F:cysteine desulfurase activity"/>
    <property type="evidence" value="ECO:0007669"/>
    <property type="project" value="UniProtKB-EC"/>
</dbReference>
<evidence type="ECO:0000256" key="9">
    <source>
        <dbReference type="ARBA" id="ARBA00050776"/>
    </source>
</evidence>
<dbReference type="RefSeq" id="WP_077276786.1">
    <property type="nucleotide sequence ID" value="NZ_CP019609.1"/>
</dbReference>
<dbReference type="Gene3D" id="3.40.640.10">
    <property type="entry name" value="Type I PLP-dependent aspartate aminotransferase-like (Major domain)"/>
    <property type="match status" value="1"/>
</dbReference>
<gene>
    <name evidence="12" type="ORF">BW732_11100</name>
</gene>
<evidence type="ECO:0000256" key="8">
    <source>
        <dbReference type="ARBA" id="ARBA00023014"/>
    </source>
</evidence>
<accession>A0A1Q2D8Y1</accession>
<organism evidence="12 13">
    <name type="scientific">Vagococcus penaei</name>
    <dbReference type="NCBI Taxonomy" id="633807"/>
    <lineage>
        <taxon>Bacteria</taxon>
        <taxon>Bacillati</taxon>
        <taxon>Bacillota</taxon>
        <taxon>Bacilli</taxon>
        <taxon>Lactobacillales</taxon>
        <taxon>Enterococcaceae</taxon>
        <taxon>Vagococcus</taxon>
    </lineage>
</organism>
<dbReference type="GO" id="GO:0051536">
    <property type="term" value="F:iron-sulfur cluster binding"/>
    <property type="evidence" value="ECO:0007669"/>
    <property type="project" value="UniProtKB-KW"/>
</dbReference>
<dbReference type="NCBIfam" id="NF002806">
    <property type="entry name" value="PRK02948.1"/>
    <property type="match status" value="1"/>
</dbReference>
<sequence>MGAVYLDHAATTPMRQEVIGEMLRIMTSVYGNPSSIHQFGRQAEFELVLARDTVAAAINAKPDEIIFNSGGTEGDNTVLIQTAMAQKAKGKHIITTNVEHSAVSQSMLYLEESGFDVTYLQVDNTGKITVEQVAEALRDDTILVSVMYGNNEIGTLNPIKEIGALLVDHQAFFHTDAVQAFGTQDIDVKKLQVDYLSVSGHKINGPKGIGFIYIKQGAIVPVMLYGGDQEEKKRAGTENVAGIVGMAKAVSLITPTVRQDKNELYQLFKTIIINQLTAANIEFELNGDLTNTLPHIINIWLKGISNNIVLSNLDLRGFAISTGSACTAGTVKPSQVITNLRPTQPEAAAESIRISFGYGNTVEEVTAFTQALIEISQKMR</sequence>
<dbReference type="InterPro" id="IPR000192">
    <property type="entry name" value="Aminotrans_V_dom"/>
</dbReference>
<keyword evidence="13" id="KW-1185">Reference proteome</keyword>
<dbReference type="PANTHER" id="PTHR11601:SF34">
    <property type="entry name" value="CYSTEINE DESULFURASE"/>
    <property type="match status" value="1"/>
</dbReference>
<reference evidence="12 13" key="1">
    <citation type="journal article" date="2010" name="Int. J. Syst. Evol. Microbiol.">
        <title>Vagococcus penaei sp. nov., isolated from spoilage microbiota of cooked shrimp (Penaeus vannamei).</title>
        <authorList>
            <person name="Jaffres E."/>
            <person name="Prevost H."/>
            <person name="Rossero A."/>
            <person name="Joffraud J.J."/>
            <person name="Dousset X."/>
        </authorList>
    </citation>
    <scope>NUCLEOTIDE SEQUENCE [LARGE SCALE GENOMIC DNA]</scope>
    <source>
        <strain evidence="12 13">CD276</strain>
    </source>
</reference>
<dbReference type="STRING" id="633807.BW732_11100"/>
<evidence type="ECO:0000256" key="10">
    <source>
        <dbReference type="RuleBase" id="RU004504"/>
    </source>
</evidence>
<dbReference type="PROSITE" id="PS00595">
    <property type="entry name" value="AA_TRANSFER_CLASS_5"/>
    <property type="match status" value="1"/>
</dbReference>
<evidence type="ECO:0000313" key="12">
    <source>
        <dbReference type="EMBL" id="AQP54701.1"/>
    </source>
</evidence>
<comment type="catalytic activity">
    <reaction evidence="9">
        <text>(sulfur carrier)-H + L-cysteine = (sulfur carrier)-SH + L-alanine</text>
        <dbReference type="Rhea" id="RHEA:43892"/>
        <dbReference type="Rhea" id="RHEA-COMP:14737"/>
        <dbReference type="Rhea" id="RHEA-COMP:14739"/>
        <dbReference type="ChEBI" id="CHEBI:29917"/>
        <dbReference type="ChEBI" id="CHEBI:35235"/>
        <dbReference type="ChEBI" id="CHEBI:57972"/>
        <dbReference type="ChEBI" id="CHEBI:64428"/>
        <dbReference type="EC" id="2.8.1.7"/>
    </reaction>
</comment>
<evidence type="ECO:0000313" key="13">
    <source>
        <dbReference type="Proteomes" id="UP000188246"/>
    </source>
</evidence>
<evidence type="ECO:0000256" key="3">
    <source>
        <dbReference type="ARBA" id="ARBA00012239"/>
    </source>
</evidence>
<dbReference type="SUPFAM" id="SSF53383">
    <property type="entry name" value="PLP-dependent transferases"/>
    <property type="match status" value="1"/>
</dbReference>
<dbReference type="PIRSF" id="PIRSF005572">
    <property type="entry name" value="NifS"/>
    <property type="match status" value="1"/>
</dbReference>
<keyword evidence="4" id="KW-0808">Transferase</keyword>
<evidence type="ECO:0000256" key="4">
    <source>
        <dbReference type="ARBA" id="ARBA00022679"/>
    </source>
</evidence>
<evidence type="ECO:0000256" key="1">
    <source>
        <dbReference type="ARBA" id="ARBA00001933"/>
    </source>
</evidence>
<keyword evidence="7" id="KW-0408">Iron</keyword>
<dbReference type="InterPro" id="IPR015422">
    <property type="entry name" value="PyrdxlP-dep_Trfase_small"/>
</dbReference>
<feature type="domain" description="Aminotransferase class V" evidence="11">
    <location>
        <begin position="4"/>
        <end position="368"/>
    </location>
</feature>
<dbReference type="Proteomes" id="UP000188246">
    <property type="component" value="Chromosome"/>
</dbReference>
<dbReference type="InterPro" id="IPR020578">
    <property type="entry name" value="Aminotrans_V_PyrdxlP_BS"/>
</dbReference>
<proteinExistence type="inferred from homology"/>
<evidence type="ECO:0000256" key="7">
    <source>
        <dbReference type="ARBA" id="ARBA00023004"/>
    </source>
</evidence>
<keyword evidence="8" id="KW-0411">Iron-sulfur</keyword>
<dbReference type="KEGG" id="vpi:BW732_11100"/>
<dbReference type="Gene3D" id="3.90.1150.10">
    <property type="entry name" value="Aspartate Aminotransferase, domain 1"/>
    <property type="match status" value="1"/>
</dbReference>
<dbReference type="EC" id="2.8.1.7" evidence="3"/>
<evidence type="ECO:0000256" key="2">
    <source>
        <dbReference type="ARBA" id="ARBA00006490"/>
    </source>
</evidence>
<dbReference type="GO" id="GO:0046872">
    <property type="term" value="F:metal ion binding"/>
    <property type="evidence" value="ECO:0007669"/>
    <property type="project" value="UniProtKB-KW"/>
</dbReference>
<evidence type="ECO:0000256" key="6">
    <source>
        <dbReference type="ARBA" id="ARBA00022898"/>
    </source>
</evidence>
<protein>
    <recommendedName>
        <fullName evidence="3">cysteine desulfurase</fullName>
        <ecNumber evidence="3">2.8.1.7</ecNumber>
    </recommendedName>
</protein>
<dbReference type="AlphaFoldDB" id="A0A1Q2D8Y1"/>
<dbReference type="Pfam" id="PF00266">
    <property type="entry name" value="Aminotran_5"/>
    <property type="match status" value="1"/>
</dbReference>
<dbReference type="PANTHER" id="PTHR11601">
    <property type="entry name" value="CYSTEINE DESULFURYLASE FAMILY MEMBER"/>
    <property type="match status" value="1"/>
</dbReference>
<dbReference type="InterPro" id="IPR015424">
    <property type="entry name" value="PyrdxlP-dep_Trfase"/>
</dbReference>
<comment type="similarity">
    <text evidence="2">Belongs to the class-V pyridoxal-phosphate-dependent aminotransferase family. NifS/IscS subfamily.</text>
</comment>
<dbReference type="InterPro" id="IPR015421">
    <property type="entry name" value="PyrdxlP-dep_Trfase_major"/>
</dbReference>